<protein>
    <submittedName>
        <fullName evidence="1">Transcription factor E2F7</fullName>
    </submittedName>
</protein>
<accession>A0A087TI99</accession>
<evidence type="ECO:0000313" key="1">
    <source>
        <dbReference type="EMBL" id="KFM64838.1"/>
    </source>
</evidence>
<reference evidence="1 2" key="1">
    <citation type="submission" date="2013-11" db="EMBL/GenBank/DDBJ databases">
        <title>Genome sequencing of Stegodyphus mimosarum.</title>
        <authorList>
            <person name="Bechsgaard J."/>
        </authorList>
    </citation>
    <scope>NUCLEOTIDE SEQUENCE [LARGE SCALE GENOMIC DNA]</scope>
</reference>
<dbReference type="Proteomes" id="UP000054359">
    <property type="component" value="Unassembled WGS sequence"/>
</dbReference>
<sequence>MCSAIKRMKYTSNNFECISTNTSFKENTPPDIHFLSPSTNSNISQVLDQKAESNNVIICTKATPKKCNQKDFGKCTPQKYNQNMEEPVTPNTNFKLLTSVAASQDYANCETPKSKKSDCCNEKIDVPVSCDTNMKTCILIRSNRKEKSLALICSKFLDMYPLYP</sequence>
<dbReference type="EMBL" id="KK115335">
    <property type="protein sequence ID" value="KFM64838.1"/>
    <property type="molecule type" value="Genomic_DNA"/>
</dbReference>
<gene>
    <name evidence="1" type="ORF">X975_21818</name>
</gene>
<organism evidence="1 2">
    <name type="scientific">Stegodyphus mimosarum</name>
    <name type="common">African social velvet spider</name>
    <dbReference type="NCBI Taxonomy" id="407821"/>
    <lineage>
        <taxon>Eukaryota</taxon>
        <taxon>Metazoa</taxon>
        <taxon>Ecdysozoa</taxon>
        <taxon>Arthropoda</taxon>
        <taxon>Chelicerata</taxon>
        <taxon>Arachnida</taxon>
        <taxon>Araneae</taxon>
        <taxon>Araneomorphae</taxon>
        <taxon>Entelegynae</taxon>
        <taxon>Eresoidea</taxon>
        <taxon>Eresidae</taxon>
        <taxon>Stegodyphus</taxon>
    </lineage>
</organism>
<keyword evidence="2" id="KW-1185">Reference proteome</keyword>
<proteinExistence type="predicted"/>
<dbReference type="AlphaFoldDB" id="A0A087TI99"/>
<feature type="non-terminal residue" evidence="1">
    <location>
        <position position="164"/>
    </location>
</feature>
<evidence type="ECO:0000313" key="2">
    <source>
        <dbReference type="Proteomes" id="UP000054359"/>
    </source>
</evidence>
<name>A0A087TI99_STEMI</name>
<dbReference type="STRING" id="407821.A0A087TI99"/>
<dbReference type="OrthoDB" id="5318at2759"/>